<dbReference type="AlphaFoldDB" id="A0A1G6U317"/>
<evidence type="ECO:0000313" key="5">
    <source>
        <dbReference type="Proteomes" id="UP000198757"/>
    </source>
</evidence>
<evidence type="ECO:0000259" key="3">
    <source>
        <dbReference type="Pfam" id="PF00884"/>
    </source>
</evidence>
<dbReference type="STRING" id="1285928.SAMN04487894_108109"/>
<evidence type="ECO:0000313" key="4">
    <source>
        <dbReference type="EMBL" id="SDD35076.1"/>
    </source>
</evidence>
<evidence type="ECO:0000256" key="1">
    <source>
        <dbReference type="ARBA" id="ARBA00008779"/>
    </source>
</evidence>
<dbReference type="PANTHER" id="PTHR42693:SF53">
    <property type="entry name" value="ENDO-4-O-SULFATASE"/>
    <property type="match status" value="1"/>
</dbReference>
<protein>
    <submittedName>
        <fullName evidence="4">Sulfatase</fullName>
    </submittedName>
</protein>
<dbReference type="InterPro" id="IPR017850">
    <property type="entry name" value="Alkaline_phosphatase_core_sf"/>
</dbReference>
<dbReference type="Proteomes" id="UP000198757">
    <property type="component" value="Unassembled WGS sequence"/>
</dbReference>
<dbReference type="EMBL" id="FMZO01000008">
    <property type="protein sequence ID" value="SDD35076.1"/>
    <property type="molecule type" value="Genomic_DNA"/>
</dbReference>
<evidence type="ECO:0000256" key="2">
    <source>
        <dbReference type="ARBA" id="ARBA00022801"/>
    </source>
</evidence>
<proteinExistence type="inferred from homology"/>
<gene>
    <name evidence="4" type="ORF">SAMN04487894_108109</name>
</gene>
<dbReference type="InterPro" id="IPR000917">
    <property type="entry name" value="Sulfatase_N"/>
</dbReference>
<feature type="domain" description="Sulfatase N-terminal" evidence="3">
    <location>
        <begin position="31"/>
        <end position="86"/>
    </location>
</feature>
<dbReference type="InterPro" id="IPR050738">
    <property type="entry name" value="Sulfatase"/>
</dbReference>
<keyword evidence="2" id="KW-0378">Hydrolase</keyword>
<dbReference type="Gene3D" id="3.40.720.10">
    <property type="entry name" value="Alkaline Phosphatase, subunit A"/>
    <property type="match status" value="1"/>
</dbReference>
<dbReference type="Pfam" id="PF00884">
    <property type="entry name" value="Sulfatase"/>
    <property type="match status" value="1"/>
</dbReference>
<dbReference type="RefSeq" id="WP_245729225.1">
    <property type="nucleotide sequence ID" value="NZ_FMZO01000008.1"/>
</dbReference>
<dbReference type="SUPFAM" id="SSF53649">
    <property type="entry name" value="Alkaline phosphatase-like"/>
    <property type="match status" value="1"/>
</dbReference>
<comment type="similarity">
    <text evidence="1">Belongs to the sulfatase family.</text>
</comment>
<organism evidence="4 5">
    <name type="scientific">Niabella drilacis (strain DSM 25811 / CCM 8410 / CCUG 62505 / LMG 26954 / E90)</name>
    <dbReference type="NCBI Taxonomy" id="1285928"/>
    <lineage>
        <taxon>Bacteria</taxon>
        <taxon>Pseudomonadati</taxon>
        <taxon>Bacteroidota</taxon>
        <taxon>Chitinophagia</taxon>
        <taxon>Chitinophagales</taxon>
        <taxon>Chitinophagaceae</taxon>
        <taxon>Niabella</taxon>
    </lineage>
</organism>
<keyword evidence="5" id="KW-1185">Reference proteome</keyword>
<accession>A0A1G6U317</accession>
<dbReference type="GO" id="GO:0004065">
    <property type="term" value="F:arylsulfatase activity"/>
    <property type="evidence" value="ECO:0007669"/>
    <property type="project" value="TreeGrafter"/>
</dbReference>
<name>A0A1G6U317_NIADE</name>
<sequence>MAALGLIDTNIVKLSSREAGAAGWELNRHKDWDARAMAVHAAMVDRMDQGIGRIIAALKQEGKLDNTLIIFLSDNGASPENAMAYGPGFDRPGAIRTGERIHYPADKEVLPGPQTSFTSIGAAWANVANTPYRFAKASSFEGGVHYGRSGRFKTMYFLRRTKKKYCCRLYTQVRNRFHYHWF</sequence>
<dbReference type="PANTHER" id="PTHR42693">
    <property type="entry name" value="ARYLSULFATASE FAMILY MEMBER"/>
    <property type="match status" value="1"/>
</dbReference>
<reference evidence="5" key="1">
    <citation type="submission" date="2016-10" db="EMBL/GenBank/DDBJ databases">
        <authorList>
            <person name="Varghese N."/>
            <person name="Submissions S."/>
        </authorList>
    </citation>
    <scope>NUCLEOTIDE SEQUENCE [LARGE SCALE GENOMIC DNA]</scope>
    <source>
        <strain evidence="5">DSM 25811 / CCM 8410 / LMG 26954 / E90</strain>
    </source>
</reference>